<evidence type="ECO:0000256" key="3">
    <source>
        <dbReference type="SAM" id="SignalP"/>
    </source>
</evidence>
<accession>A0A8J3JFU7</accession>
<feature type="compositionally biased region" description="Low complexity" evidence="1">
    <location>
        <begin position="461"/>
        <end position="473"/>
    </location>
</feature>
<dbReference type="AlphaFoldDB" id="A0A8J3JFU7"/>
<dbReference type="InterPro" id="IPR001434">
    <property type="entry name" value="OmcB-like_DUF11"/>
</dbReference>
<feature type="chain" id="PRO_5035268331" description="DUF11 domain-containing protein" evidence="3">
    <location>
        <begin position="32"/>
        <end position="517"/>
    </location>
</feature>
<sequence length="517" mass="52036">MDPRHSRRLRAGFAVTLGATAALATALPAYADYVDNDLRVEMPAHSVAAGSAGKPMTVDVVKSGSDAATNVVVTIDASGVDPAKAAVTFAGHAGCTVANLVETCHVDSYAKPGTDSYGLVVTPTAAATPGNAGPVVASVTSDTTDEYTGDNSGSFPVTVTDPGVDLVALAEPVASPIEPGHSRPLALAVANAGSTTVHGVSFTVDTRWSWASLAERYQECTTTGTATTCVLPDVDLGPDRVLAFVDDKGDSLLHLAADPHALGLAEEKGTFEVSPATGAAARSARGGRSLAARLAAPTRRVTPHTADRDPGDNTTTFAYRIADNPADVQVTVPSYRARVGDVVTVRATVTNAGPGDGRGFTVYADKPSGTTLVGTPTLAVGDHSEPYMCDPQGGTDGHDVRCFHDGEFLPTGTKGAVSGVLTFQLKVTSADLGTGRVTANDGAHDPDPKNNTAPVRIALESGSASPSASPTAAGGSGGGSGSLPVTGTRLGLIGGAGAALLVAGAAVLVLARRRARA</sequence>
<feature type="transmembrane region" description="Helical" evidence="2">
    <location>
        <begin position="490"/>
        <end position="511"/>
    </location>
</feature>
<evidence type="ECO:0000256" key="2">
    <source>
        <dbReference type="SAM" id="Phobius"/>
    </source>
</evidence>
<evidence type="ECO:0000313" key="6">
    <source>
        <dbReference type="Proteomes" id="UP000612808"/>
    </source>
</evidence>
<keyword evidence="2" id="KW-1133">Transmembrane helix</keyword>
<keyword evidence="2" id="KW-0472">Membrane</keyword>
<evidence type="ECO:0000259" key="4">
    <source>
        <dbReference type="Pfam" id="PF01345"/>
    </source>
</evidence>
<name>A0A8J3JFU7_9ACTN</name>
<protein>
    <recommendedName>
        <fullName evidence="4">DUF11 domain-containing protein</fullName>
    </recommendedName>
</protein>
<gene>
    <name evidence="5" type="ORF">Aru02nite_65310</name>
</gene>
<keyword evidence="3" id="KW-0732">Signal</keyword>
<feature type="signal peptide" evidence="3">
    <location>
        <begin position="1"/>
        <end position="31"/>
    </location>
</feature>
<feature type="domain" description="DUF11" evidence="4">
    <location>
        <begin position="328"/>
        <end position="456"/>
    </location>
</feature>
<proteinExistence type="predicted"/>
<dbReference type="EMBL" id="BOMB01000046">
    <property type="protein sequence ID" value="GID15642.1"/>
    <property type="molecule type" value="Genomic_DNA"/>
</dbReference>
<evidence type="ECO:0000256" key="1">
    <source>
        <dbReference type="SAM" id="MobiDB-lite"/>
    </source>
</evidence>
<organism evidence="5 6">
    <name type="scientific">Actinocatenispora rupis</name>
    <dbReference type="NCBI Taxonomy" id="519421"/>
    <lineage>
        <taxon>Bacteria</taxon>
        <taxon>Bacillati</taxon>
        <taxon>Actinomycetota</taxon>
        <taxon>Actinomycetes</taxon>
        <taxon>Micromonosporales</taxon>
        <taxon>Micromonosporaceae</taxon>
        <taxon>Actinocatenispora</taxon>
    </lineage>
</organism>
<reference evidence="5" key="1">
    <citation type="submission" date="2021-01" db="EMBL/GenBank/DDBJ databases">
        <title>Whole genome shotgun sequence of Actinocatenispora rupis NBRC 107355.</title>
        <authorList>
            <person name="Komaki H."/>
            <person name="Tamura T."/>
        </authorList>
    </citation>
    <scope>NUCLEOTIDE SEQUENCE</scope>
    <source>
        <strain evidence="5">NBRC 107355</strain>
    </source>
</reference>
<feature type="region of interest" description="Disordered" evidence="1">
    <location>
        <begin position="460"/>
        <end position="481"/>
    </location>
</feature>
<keyword evidence="2" id="KW-0812">Transmembrane</keyword>
<evidence type="ECO:0000313" key="5">
    <source>
        <dbReference type="EMBL" id="GID15642.1"/>
    </source>
</evidence>
<keyword evidence="6" id="KW-1185">Reference proteome</keyword>
<dbReference type="RefSeq" id="WP_203664037.1">
    <property type="nucleotide sequence ID" value="NZ_BAAAZM010000001.1"/>
</dbReference>
<dbReference type="Pfam" id="PF01345">
    <property type="entry name" value="DUF11"/>
    <property type="match status" value="1"/>
</dbReference>
<dbReference type="Proteomes" id="UP000612808">
    <property type="component" value="Unassembled WGS sequence"/>
</dbReference>
<comment type="caution">
    <text evidence="5">The sequence shown here is derived from an EMBL/GenBank/DDBJ whole genome shotgun (WGS) entry which is preliminary data.</text>
</comment>